<dbReference type="AlphaFoldDB" id="A0AAV4JZF6"/>
<dbReference type="Proteomes" id="UP000652720">
    <property type="component" value="Unassembled WGS sequence"/>
</dbReference>
<dbReference type="GO" id="GO:0003677">
    <property type="term" value="F:DNA binding"/>
    <property type="evidence" value="ECO:0007669"/>
    <property type="project" value="InterPro"/>
</dbReference>
<evidence type="ECO:0000313" key="5">
    <source>
        <dbReference type="EMBL" id="GGP29613.1"/>
    </source>
</evidence>
<feature type="region of interest" description="Disordered" evidence="1">
    <location>
        <begin position="41"/>
        <end position="61"/>
    </location>
</feature>
<evidence type="ECO:0000313" key="7">
    <source>
        <dbReference type="Proteomes" id="UP000652720"/>
    </source>
</evidence>
<keyword evidence="2" id="KW-0472">Membrane</keyword>
<gene>
    <name evidence="5" type="ORF">GCM10008021_12640</name>
    <name evidence="4" type="ORF">GCM10010914_00920</name>
</gene>
<evidence type="ECO:0000313" key="6">
    <source>
        <dbReference type="Proteomes" id="UP000630135"/>
    </source>
</evidence>
<feature type="domain" description="Helix-hairpin-helix DNA-binding motif class 1" evidence="3">
    <location>
        <begin position="104"/>
        <end position="123"/>
    </location>
</feature>
<feature type="domain" description="Helix-hairpin-helix DNA-binding motif class 1" evidence="3">
    <location>
        <begin position="78"/>
        <end position="97"/>
    </location>
</feature>
<dbReference type="InterPro" id="IPR003583">
    <property type="entry name" value="Hlx-hairpin-Hlx_DNA-bd_motif"/>
</dbReference>
<comment type="caution">
    <text evidence="4">The sequence shown here is derived from an EMBL/GenBank/DDBJ whole genome shotgun (WGS) entry which is preliminary data.</text>
</comment>
<sequence>MPPQERVWQALLAAGTLLVGALTLGPALLPRPQVPSVTRTALPPVQAGTPGEPPTYPATPSVTPLISGRVDLNTASAEQLEALPRVGPALARKIIAGRPYRSLDDLDRVKGVGEATLRDLAPLVKW</sequence>
<dbReference type="EMBL" id="BMMA01000001">
    <property type="protein sequence ID" value="GGI70639.1"/>
    <property type="molecule type" value="Genomic_DNA"/>
</dbReference>
<proteinExistence type="predicted"/>
<accession>A0AAV4JZF6</accession>
<reference evidence="6" key="3">
    <citation type="journal article" date="2019" name="Int. J. Syst. Evol. Microbiol.">
        <title>The Global Catalogue of Microorganisms (GCM) 10K type strain sequencing project: providing services to taxonomists for standard genome sequencing and annotation.</title>
        <authorList>
            <consortium name="The Broad Institute Genomics Platform"/>
            <consortium name="The Broad Institute Genome Sequencing Center for Infectious Disease"/>
            <person name="Wu L."/>
            <person name="Ma J."/>
        </authorList>
    </citation>
    <scope>NUCLEOTIDE SEQUENCE [LARGE SCALE GENOMIC DNA]</scope>
    <source>
        <strain evidence="6">CGMCC 1.8884</strain>
    </source>
</reference>
<keyword evidence="2" id="KW-0812">Transmembrane</keyword>
<evidence type="ECO:0000256" key="2">
    <source>
        <dbReference type="SAM" id="Phobius"/>
    </source>
</evidence>
<dbReference type="GO" id="GO:0015628">
    <property type="term" value="P:protein secretion by the type II secretion system"/>
    <property type="evidence" value="ECO:0007669"/>
    <property type="project" value="TreeGrafter"/>
</dbReference>
<dbReference type="SMART" id="SM00278">
    <property type="entry name" value="HhH1"/>
    <property type="match status" value="2"/>
</dbReference>
<evidence type="ECO:0000313" key="4">
    <source>
        <dbReference type="EMBL" id="GGI70639.1"/>
    </source>
</evidence>
<dbReference type="RefSeq" id="WP_017869599.1">
    <property type="nucleotide sequence ID" value="NZ_BMLZ01000012.1"/>
</dbReference>
<keyword evidence="6" id="KW-1185">Reference proteome</keyword>
<dbReference type="PANTHER" id="PTHR21180:SF32">
    <property type="entry name" value="ENDONUCLEASE_EXONUCLEASE_PHOSPHATASE FAMILY DOMAIN-CONTAINING PROTEIN 1"/>
    <property type="match status" value="1"/>
</dbReference>
<dbReference type="Pfam" id="PF12836">
    <property type="entry name" value="HHH_3"/>
    <property type="match status" value="1"/>
</dbReference>
<feature type="transmembrane region" description="Helical" evidence="2">
    <location>
        <begin position="6"/>
        <end position="29"/>
    </location>
</feature>
<organism evidence="4 7">
    <name type="scientific">Deinococcus wulumuqiensis</name>
    <dbReference type="NCBI Taxonomy" id="980427"/>
    <lineage>
        <taxon>Bacteria</taxon>
        <taxon>Thermotogati</taxon>
        <taxon>Deinococcota</taxon>
        <taxon>Deinococci</taxon>
        <taxon>Deinococcales</taxon>
        <taxon>Deinococcaceae</taxon>
        <taxon>Deinococcus</taxon>
    </lineage>
</organism>
<protein>
    <submittedName>
        <fullName evidence="4">Competence protein ComEA</fullName>
    </submittedName>
</protein>
<keyword evidence="2" id="KW-1133">Transmembrane helix</keyword>
<dbReference type="InterPro" id="IPR051675">
    <property type="entry name" value="Endo/Exo/Phosphatase_dom_1"/>
</dbReference>
<dbReference type="SUPFAM" id="SSF47781">
    <property type="entry name" value="RuvA domain 2-like"/>
    <property type="match status" value="1"/>
</dbReference>
<evidence type="ECO:0000256" key="1">
    <source>
        <dbReference type="SAM" id="MobiDB-lite"/>
    </source>
</evidence>
<dbReference type="PANTHER" id="PTHR21180">
    <property type="entry name" value="ENDONUCLEASE/EXONUCLEASE/PHOSPHATASE FAMILY DOMAIN-CONTAINING PROTEIN 1"/>
    <property type="match status" value="1"/>
</dbReference>
<reference evidence="5" key="1">
    <citation type="journal article" date="2014" name="Int. J. Syst. Evol. Microbiol.">
        <title>Complete genome of a new Firmicutes species belonging to the dominant human colonic microbiota ('Ruminococcus bicirculans') reveals two chromosomes and a selective capacity to utilize plant glucans.</title>
        <authorList>
            <consortium name="NISC Comparative Sequencing Program"/>
            <person name="Wegmann U."/>
            <person name="Louis P."/>
            <person name="Goesmann A."/>
            <person name="Henrissat B."/>
            <person name="Duncan S.H."/>
            <person name="Flint H.J."/>
        </authorList>
    </citation>
    <scope>NUCLEOTIDE SEQUENCE</scope>
    <source>
        <strain evidence="5">CGMCC 1.8884</strain>
    </source>
</reference>
<dbReference type="GO" id="GO:0006281">
    <property type="term" value="P:DNA repair"/>
    <property type="evidence" value="ECO:0007669"/>
    <property type="project" value="InterPro"/>
</dbReference>
<name>A0AAV4JZF6_9DEIO</name>
<dbReference type="GeneID" id="59163981"/>
<reference evidence="4" key="4">
    <citation type="submission" date="2023-08" db="EMBL/GenBank/DDBJ databases">
        <authorList>
            <person name="Sun Q."/>
            <person name="Zhou Y."/>
        </authorList>
    </citation>
    <scope>NUCLEOTIDE SEQUENCE</scope>
    <source>
        <strain evidence="5">CGMCC 1.8884</strain>
        <strain evidence="4">CGMCC 1.8885</strain>
    </source>
</reference>
<evidence type="ECO:0000259" key="3">
    <source>
        <dbReference type="SMART" id="SM00278"/>
    </source>
</evidence>
<dbReference type="EMBL" id="BMLZ01000012">
    <property type="protein sequence ID" value="GGP29613.1"/>
    <property type="molecule type" value="Genomic_DNA"/>
</dbReference>
<dbReference type="InterPro" id="IPR010994">
    <property type="entry name" value="RuvA_2-like"/>
</dbReference>
<reference evidence="4" key="2">
    <citation type="journal article" date="2014" name="Int. J. Syst. Evol. Microbiol.">
        <title>Complete genome sequence of Corynebacterium casei LMG S-19264T (=DSM 44701T), isolated from a smear-ripened cheese.</title>
        <authorList>
            <consortium name="US DOE Joint Genome Institute (JGI-PGF)"/>
            <person name="Walter F."/>
            <person name="Albersmeier A."/>
            <person name="Kalinowski J."/>
            <person name="Ruckert C."/>
        </authorList>
    </citation>
    <scope>NUCLEOTIDE SEQUENCE</scope>
    <source>
        <strain evidence="4">CGMCC 1.8885</strain>
    </source>
</reference>
<dbReference type="Proteomes" id="UP000630135">
    <property type="component" value="Unassembled WGS sequence"/>
</dbReference>
<dbReference type="GO" id="GO:0015627">
    <property type="term" value="C:type II protein secretion system complex"/>
    <property type="evidence" value="ECO:0007669"/>
    <property type="project" value="TreeGrafter"/>
</dbReference>
<dbReference type="Gene3D" id="1.10.150.320">
    <property type="entry name" value="Photosystem II 12 kDa extrinsic protein"/>
    <property type="match status" value="1"/>
</dbReference>